<sequence>MLKIVSVVGARPQFIKAAAVSRVLRSTEGVKEILVHTGQHYDANMSDVFFEELEIPRPDYNLGIGSGTHGAQTGKMLEAIEKVLLEEKPDWVLVYGDTNSTLAGALAAVKLHIPVAHVEAGLRSFNRHMPEEINRVLTDHASDLLFAPTKTAVMNLRHEGIPEERIKLVGDVMYDAALFYGKMAEGQSQILNKLGLKPKEYILATVHRAENTDDPVRLKVIFDALCEIAGEIKVVLPLHPRTREALIKSGMYDKVASAICLTEPVGYLDMVMLEKNARLIATDSGGVQKEAFFYRVPCVTLREETEWVELVELGWNILLNPVFCDIVTVIENILEQFNKMDLNAYKQSSAAKKIIAYLIDDVI</sequence>
<dbReference type="AlphaFoldDB" id="A0A0T5X7N4"/>
<evidence type="ECO:0000259" key="2">
    <source>
        <dbReference type="Pfam" id="PF02350"/>
    </source>
</evidence>
<evidence type="ECO:0000256" key="1">
    <source>
        <dbReference type="RuleBase" id="RU003513"/>
    </source>
</evidence>
<dbReference type="eggNOG" id="COG0381">
    <property type="taxonomic scope" value="Bacteria"/>
</dbReference>
<dbReference type="EMBL" id="ACJX03000001">
    <property type="protein sequence ID" value="KRT34367.1"/>
    <property type="molecule type" value="Genomic_DNA"/>
</dbReference>
<name>A0A0T5X7N4_9BACT</name>
<dbReference type="OrthoDB" id="9803238at2"/>
<dbReference type="InterPro" id="IPR003331">
    <property type="entry name" value="UDP_GlcNAc_Epimerase_2_dom"/>
</dbReference>
<reference evidence="4" key="1">
    <citation type="submission" date="2012-09" db="EMBL/GenBank/DDBJ databases">
        <authorList>
            <person name="Weinstock G."/>
            <person name="Sodergren E."/>
            <person name="Clifton S."/>
            <person name="Fulton L."/>
            <person name="Fulton B."/>
            <person name="Courtney L."/>
            <person name="Fronick C."/>
            <person name="Harrison M."/>
            <person name="Strong C."/>
            <person name="Farmer C."/>
            <person name="Delehaunty K."/>
            <person name="Markovic C."/>
            <person name="Hall O."/>
            <person name="Minx P."/>
            <person name="Tomlinson C."/>
            <person name="Mitreva M."/>
            <person name="Nelson J."/>
            <person name="Hou S."/>
            <person name="Wollam A."/>
            <person name="Pepin K.H."/>
            <person name="Johnson M."/>
            <person name="Bhonagiri V."/>
            <person name="Nash W.E."/>
            <person name="Suruliraj S."/>
            <person name="Warren W."/>
            <person name="Chinwalla A."/>
            <person name="Mardis E.R."/>
            <person name="Wilson R.K."/>
        </authorList>
    </citation>
    <scope>NUCLEOTIDE SEQUENCE [LARGE SCALE GENOMIC DNA]</scope>
    <source>
        <strain evidence="4">OS1</strain>
    </source>
</reference>
<dbReference type="Proteomes" id="UP000005273">
    <property type="component" value="Unassembled WGS sequence"/>
</dbReference>
<evidence type="ECO:0000313" key="4">
    <source>
        <dbReference type="Proteomes" id="UP000005273"/>
    </source>
</evidence>
<dbReference type="InterPro" id="IPR029767">
    <property type="entry name" value="WecB-like"/>
</dbReference>
<dbReference type="STRING" id="592015.HMPREF1705_03950"/>
<dbReference type="Gene3D" id="3.40.50.2000">
    <property type="entry name" value="Glycogen Phosphorylase B"/>
    <property type="match status" value="2"/>
</dbReference>
<feature type="domain" description="UDP-N-acetylglucosamine 2-epimerase" evidence="2">
    <location>
        <begin position="24"/>
        <end position="358"/>
    </location>
</feature>
<gene>
    <name evidence="3" type="ORF">HMPREF1705_03950</name>
</gene>
<dbReference type="NCBIfam" id="TIGR00236">
    <property type="entry name" value="wecB"/>
    <property type="match status" value="1"/>
</dbReference>
<keyword evidence="4" id="KW-1185">Reference proteome</keyword>
<proteinExistence type="inferred from homology"/>
<dbReference type="GO" id="GO:0016853">
    <property type="term" value="F:isomerase activity"/>
    <property type="evidence" value="ECO:0007669"/>
    <property type="project" value="UniProtKB-KW"/>
</dbReference>
<keyword evidence="1" id="KW-0413">Isomerase</keyword>
<dbReference type="PANTHER" id="PTHR43174">
    <property type="entry name" value="UDP-N-ACETYLGLUCOSAMINE 2-EPIMERASE"/>
    <property type="match status" value="1"/>
</dbReference>
<evidence type="ECO:0000313" key="3">
    <source>
        <dbReference type="EMBL" id="KRT34367.1"/>
    </source>
</evidence>
<dbReference type="SUPFAM" id="SSF53756">
    <property type="entry name" value="UDP-Glycosyltransferase/glycogen phosphorylase"/>
    <property type="match status" value="1"/>
</dbReference>
<dbReference type="RefSeq" id="WP_057940610.1">
    <property type="nucleotide sequence ID" value="NZ_ACJX03000001.1"/>
</dbReference>
<comment type="similarity">
    <text evidence="1">Belongs to the UDP-N-acetylglucosamine 2-epimerase family.</text>
</comment>
<protein>
    <submittedName>
        <fullName evidence="3">UDP-N-acetylglucosamine 2-epimerase</fullName>
    </submittedName>
</protein>
<dbReference type="CDD" id="cd03786">
    <property type="entry name" value="GTB_UDP-GlcNAc_2-Epimerase"/>
    <property type="match status" value="1"/>
</dbReference>
<dbReference type="Pfam" id="PF02350">
    <property type="entry name" value="Epimerase_2"/>
    <property type="match status" value="1"/>
</dbReference>
<dbReference type="PANTHER" id="PTHR43174:SF1">
    <property type="entry name" value="UDP-N-ACETYLGLUCOSAMINE 2-EPIMERASE"/>
    <property type="match status" value="1"/>
</dbReference>
<comment type="caution">
    <text evidence="3">The sequence shown here is derived from an EMBL/GenBank/DDBJ whole genome shotgun (WGS) entry which is preliminary data.</text>
</comment>
<organism evidence="3 4">
    <name type="scientific">Acetomicrobium hydrogeniformans ATCC BAA-1850</name>
    <dbReference type="NCBI Taxonomy" id="592015"/>
    <lineage>
        <taxon>Bacteria</taxon>
        <taxon>Thermotogati</taxon>
        <taxon>Synergistota</taxon>
        <taxon>Synergistia</taxon>
        <taxon>Synergistales</taxon>
        <taxon>Acetomicrobiaceae</taxon>
        <taxon>Acetomicrobium</taxon>
    </lineage>
</organism>
<accession>A0A0T5X7N4</accession>